<dbReference type="OrthoDB" id="3071593at2759"/>
<comment type="caution">
    <text evidence="1">The sequence shown here is derived from an EMBL/GenBank/DDBJ whole genome shotgun (WGS) entry which is preliminary data.</text>
</comment>
<organism evidence="1 2">
    <name type="scientific">Gymnopilus dilepis</name>
    <dbReference type="NCBI Taxonomy" id="231916"/>
    <lineage>
        <taxon>Eukaryota</taxon>
        <taxon>Fungi</taxon>
        <taxon>Dikarya</taxon>
        <taxon>Basidiomycota</taxon>
        <taxon>Agaricomycotina</taxon>
        <taxon>Agaricomycetes</taxon>
        <taxon>Agaricomycetidae</taxon>
        <taxon>Agaricales</taxon>
        <taxon>Agaricineae</taxon>
        <taxon>Hymenogastraceae</taxon>
        <taxon>Gymnopilus</taxon>
    </lineage>
</organism>
<evidence type="ECO:0008006" key="3">
    <source>
        <dbReference type="Google" id="ProtNLM"/>
    </source>
</evidence>
<accession>A0A409W159</accession>
<proteinExistence type="predicted"/>
<dbReference type="Proteomes" id="UP000284706">
    <property type="component" value="Unassembled WGS sequence"/>
</dbReference>
<dbReference type="AlphaFoldDB" id="A0A409W159"/>
<protein>
    <recommendedName>
        <fullName evidence="3">F-box domain-containing protein</fullName>
    </recommendedName>
</protein>
<reference evidence="1 2" key="1">
    <citation type="journal article" date="2018" name="Evol. Lett.">
        <title>Horizontal gene cluster transfer increased hallucinogenic mushroom diversity.</title>
        <authorList>
            <person name="Reynolds H.T."/>
            <person name="Vijayakumar V."/>
            <person name="Gluck-Thaler E."/>
            <person name="Korotkin H.B."/>
            <person name="Matheny P.B."/>
            <person name="Slot J.C."/>
        </authorList>
    </citation>
    <scope>NUCLEOTIDE SEQUENCE [LARGE SCALE GENOMIC DNA]</scope>
    <source>
        <strain evidence="1 2">SRW20</strain>
    </source>
</reference>
<dbReference type="EMBL" id="NHYE01005467">
    <property type="protein sequence ID" value="PPQ72236.1"/>
    <property type="molecule type" value="Genomic_DNA"/>
</dbReference>
<name>A0A409W159_9AGAR</name>
<dbReference type="InParanoid" id="A0A409W159"/>
<gene>
    <name evidence="1" type="ORF">CVT26_006994</name>
</gene>
<evidence type="ECO:0000313" key="2">
    <source>
        <dbReference type="Proteomes" id="UP000284706"/>
    </source>
</evidence>
<keyword evidence="2" id="KW-1185">Reference proteome</keyword>
<evidence type="ECO:0000313" key="1">
    <source>
        <dbReference type="EMBL" id="PPQ72236.1"/>
    </source>
</evidence>
<sequence length="453" mass="51639">MTVSFVSEAGMNLPALPLEILVEIVRSIDATSQEGRRTLSTFARTSHIFTKLCQKRIFRDVEIDYIKSGINPPAWSHHTFVIRDGDTSNNEFTTGHLFRALIYASPHIASYVHTLTVRVSEDKVTRWTTGRPPMTQMTTSAMDSFSLYAVLPRLTNLTAFRTYGRLPILWHNLELTTQTHFSRIISQYPRVGLSLFQYLPPMLFCQCTKLEHLSVGSLWPIQLDVEVKMVCKTSLRTLEIGFQNSTEDLPMAEWFRNPYPALSLSRLQSLKVSDIHCRGDHLEALLELCATTLEELDIHLRIPENTPDLSLLKKLRFLTIRLRLVSPEGNQPVNDQSLINPFIHTISTLRTLPWASFLPQQLHLTIHLSVISLPNFDNALPRLAGWSDLTNFLNDDTMTLFIGHTRLVLQPTEKYFSGLKSIPMSLPGLADILNKNSRLRAWRESRRLSYGCA</sequence>